<evidence type="ECO:0000256" key="1">
    <source>
        <dbReference type="SAM" id="SignalP"/>
    </source>
</evidence>
<feature type="chain" id="PRO_5043990467" evidence="1">
    <location>
        <begin position="20"/>
        <end position="102"/>
    </location>
</feature>
<organism evidence="2 3">
    <name type="scientific">Quercus suber</name>
    <name type="common">Cork oak</name>
    <dbReference type="NCBI Taxonomy" id="58331"/>
    <lineage>
        <taxon>Eukaryota</taxon>
        <taxon>Viridiplantae</taxon>
        <taxon>Streptophyta</taxon>
        <taxon>Embryophyta</taxon>
        <taxon>Tracheophyta</taxon>
        <taxon>Spermatophyta</taxon>
        <taxon>Magnoliopsida</taxon>
        <taxon>eudicotyledons</taxon>
        <taxon>Gunneridae</taxon>
        <taxon>Pentapetalae</taxon>
        <taxon>rosids</taxon>
        <taxon>fabids</taxon>
        <taxon>Fagales</taxon>
        <taxon>Fagaceae</taxon>
        <taxon>Quercus</taxon>
    </lineage>
</organism>
<dbReference type="Proteomes" id="UP000237347">
    <property type="component" value="Unassembled WGS sequence"/>
</dbReference>
<accession>A0AAW0LBH9</accession>
<sequence length="102" mass="11696">MAIVSVVVAITVVISTMVSEEIVKYISQWLIENMVKPVGQLLIEKLVKPIGQWLGYLFHYSSNIENMKEQVKKLRDVRERVPLPHSVDAATRNVEEIETDFN</sequence>
<keyword evidence="3" id="KW-1185">Reference proteome</keyword>
<dbReference type="EMBL" id="PKMF04000119">
    <property type="protein sequence ID" value="KAK7849032.1"/>
    <property type="molecule type" value="Genomic_DNA"/>
</dbReference>
<name>A0AAW0LBH9_QUESU</name>
<proteinExistence type="predicted"/>
<protein>
    <submittedName>
        <fullName evidence="2">Uncharacterized protein</fullName>
    </submittedName>
</protein>
<evidence type="ECO:0000313" key="3">
    <source>
        <dbReference type="Proteomes" id="UP000237347"/>
    </source>
</evidence>
<gene>
    <name evidence="2" type="ORF">CFP56_003901</name>
</gene>
<dbReference type="Gramene" id="rna-CFP56_61395">
    <property type="protein sequence ID" value="cds-POE45938.1"/>
    <property type="gene ID" value="gene-CFP56_61395"/>
</dbReference>
<reference evidence="2 3" key="1">
    <citation type="journal article" date="2018" name="Sci. Data">
        <title>The draft genome sequence of cork oak.</title>
        <authorList>
            <person name="Ramos A.M."/>
            <person name="Usie A."/>
            <person name="Barbosa P."/>
            <person name="Barros P.M."/>
            <person name="Capote T."/>
            <person name="Chaves I."/>
            <person name="Simoes F."/>
            <person name="Abreu I."/>
            <person name="Carrasquinho I."/>
            <person name="Faro C."/>
            <person name="Guimaraes J.B."/>
            <person name="Mendonca D."/>
            <person name="Nobrega F."/>
            <person name="Rodrigues L."/>
            <person name="Saibo N.J.M."/>
            <person name="Varela M.C."/>
            <person name="Egas C."/>
            <person name="Matos J."/>
            <person name="Miguel C.M."/>
            <person name="Oliveira M.M."/>
            <person name="Ricardo C.P."/>
            <person name="Goncalves S."/>
        </authorList>
    </citation>
    <scope>NUCLEOTIDE SEQUENCE [LARGE SCALE GENOMIC DNA]</scope>
    <source>
        <strain evidence="3">cv. HL8</strain>
    </source>
</reference>
<evidence type="ECO:0000313" key="2">
    <source>
        <dbReference type="EMBL" id="KAK7849032.1"/>
    </source>
</evidence>
<dbReference type="AlphaFoldDB" id="A0AAW0LBH9"/>
<feature type="signal peptide" evidence="1">
    <location>
        <begin position="1"/>
        <end position="19"/>
    </location>
</feature>
<comment type="caution">
    <text evidence="2">The sequence shown here is derived from an EMBL/GenBank/DDBJ whole genome shotgun (WGS) entry which is preliminary data.</text>
</comment>
<keyword evidence="1" id="KW-0732">Signal</keyword>